<reference evidence="3" key="2">
    <citation type="journal article" date="2008" name="Nucleic Acids Res.">
        <title>The rice annotation project database (RAP-DB): 2008 update.</title>
        <authorList>
            <consortium name="The rice annotation project (RAP)"/>
        </authorList>
    </citation>
    <scope>GENOME REANNOTATION</scope>
    <source>
        <strain evidence="3">cv. Nipponbare</strain>
    </source>
</reference>
<evidence type="ECO:0000256" key="1">
    <source>
        <dbReference type="SAM" id="MobiDB-lite"/>
    </source>
</evidence>
<dbReference type="AlphaFoldDB" id="Q67IV5"/>
<proteinExistence type="predicted"/>
<name>Q67IV5_ORYSJ</name>
<feature type="compositionally biased region" description="Low complexity" evidence="1">
    <location>
        <begin position="128"/>
        <end position="143"/>
    </location>
</feature>
<gene>
    <name evidence="2" type="primary">OSJNBa0048L03.34</name>
</gene>
<reference evidence="3" key="1">
    <citation type="journal article" date="2005" name="Nature">
        <title>The map-based sequence of the rice genome.</title>
        <authorList>
            <consortium name="International rice genome sequencing project (IRGSP)"/>
            <person name="Matsumoto T."/>
            <person name="Wu J."/>
            <person name="Kanamori H."/>
            <person name="Katayose Y."/>
            <person name="Fujisawa M."/>
            <person name="Namiki N."/>
            <person name="Mizuno H."/>
            <person name="Yamamoto K."/>
            <person name="Antonio B.A."/>
            <person name="Baba T."/>
            <person name="Sakata K."/>
            <person name="Nagamura Y."/>
            <person name="Aoki H."/>
            <person name="Arikawa K."/>
            <person name="Arita K."/>
            <person name="Bito T."/>
            <person name="Chiden Y."/>
            <person name="Fujitsuka N."/>
            <person name="Fukunaka R."/>
            <person name="Hamada M."/>
            <person name="Harada C."/>
            <person name="Hayashi A."/>
            <person name="Hijishita S."/>
            <person name="Honda M."/>
            <person name="Hosokawa S."/>
            <person name="Ichikawa Y."/>
            <person name="Idonuma A."/>
            <person name="Iijima M."/>
            <person name="Ikeda M."/>
            <person name="Ikeno M."/>
            <person name="Ito K."/>
            <person name="Ito S."/>
            <person name="Ito T."/>
            <person name="Ito Y."/>
            <person name="Ito Y."/>
            <person name="Iwabuchi A."/>
            <person name="Kamiya K."/>
            <person name="Karasawa W."/>
            <person name="Kurita K."/>
            <person name="Katagiri S."/>
            <person name="Kikuta A."/>
            <person name="Kobayashi H."/>
            <person name="Kobayashi N."/>
            <person name="Machita K."/>
            <person name="Maehara T."/>
            <person name="Masukawa M."/>
            <person name="Mizubayashi T."/>
            <person name="Mukai Y."/>
            <person name="Nagasaki H."/>
            <person name="Nagata Y."/>
            <person name="Naito S."/>
            <person name="Nakashima M."/>
            <person name="Nakama Y."/>
            <person name="Nakamichi Y."/>
            <person name="Nakamura M."/>
            <person name="Meguro A."/>
            <person name="Negishi M."/>
            <person name="Ohta I."/>
            <person name="Ohta T."/>
            <person name="Okamoto M."/>
            <person name="Ono N."/>
            <person name="Saji S."/>
            <person name="Sakaguchi M."/>
            <person name="Sakai K."/>
            <person name="Shibata M."/>
            <person name="Shimokawa T."/>
            <person name="Song J."/>
            <person name="Takazaki Y."/>
            <person name="Terasawa K."/>
            <person name="Tsugane M."/>
            <person name="Tsuji K."/>
            <person name="Ueda S."/>
            <person name="Waki K."/>
            <person name="Yamagata H."/>
            <person name="Yamamoto M."/>
            <person name="Yamamoto S."/>
            <person name="Yamane H."/>
            <person name="Yoshiki S."/>
            <person name="Yoshihara R."/>
            <person name="Yukawa K."/>
            <person name="Zhong H."/>
            <person name="Yano M."/>
            <person name="Yuan Q."/>
            <person name="Ouyang S."/>
            <person name="Liu J."/>
            <person name="Jones K.M."/>
            <person name="Gansberger K."/>
            <person name="Moffat K."/>
            <person name="Hill J."/>
            <person name="Bera J."/>
            <person name="Fadrosh D."/>
            <person name="Jin S."/>
            <person name="Johri S."/>
            <person name="Kim M."/>
            <person name="Overton L."/>
            <person name="Reardon M."/>
            <person name="Tsitrin T."/>
            <person name="Vuong H."/>
            <person name="Weaver B."/>
            <person name="Ciecko A."/>
            <person name="Tallon L."/>
            <person name="Jackson J."/>
            <person name="Pai G."/>
            <person name="Aken S.V."/>
            <person name="Utterback T."/>
            <person name="Reidmuller S."/>
            <person name="Feldblyum T."/>
            <person name="Hsiao J."/>
            <person name="Zismann V."/>
            <person name="Iobst S."/>
            <person name="de Vazeille A.R."/>
            <person name="Buell C.R."/>
            <person name="Ying K."/>
            <person name="Li Y."/>
            <person name="Lu T."/>
            <person name="Huang Y."/>
            <person name="Zhao Q."/>
            <person name="Feng Q."/>
            <person name="Zhang L."/>
            <person name="Zhu J."/>
            <person name="Weng Q."/>
            <person name="Mu J."/>
            <person name="Lu Y."/>
            <person name="Fan D."/>
            <person name="Liu Y."/>
            <person name="Guan J."/>
            <person name="Zhang Y."/>
            <person name="Yu S."/>
            <person name="Liu X."/>
            <person name="Zhang Y."/>
            <person name="Hong G."/>
            <person name="Han B."/>
            <person name="Choisne N."/>
            <person name="Demange N."/>
            <person name="Orjeda G."/>
            <person name="Samain S."/>
            <person name="Cattolico L."/>
            <person name="Pelletier E."/>
            <person name="Couloux A."/>
            <person name="Segurens B."/>
            <person name="Wincker P."/>
            <person name="D'Hont A."/>
            <person name="Scarpelli C."/>
            <person name="Weissenbach J."/>
            <person name="Salanoubat M."/>
            <person name="Quetier F."/>
            <person name="Yu Y."/>
            <person name="Kim H.R."/>
            <person name="Rambo T."/>
            <person name="Currie J."/>
            <person name="Collura K."/>
            <person name="Luo M."/>
            <person name="Yang T."/>
            <person name="Ammiraju J.S.S."/>
            <person name="Engler F."/>
            <person name="Soderlund C."/>
            <person name="Wing R.A."/>
            <person name="Palmer L.E."/>
            <person name="de la Bastide M."/>
            <person name="Spiegel L."/>
            <person name="Nascimento L."/>
            <person name="Zutavern T."/>
            <person name="O'Shaughnessy A."/>
            <person name="Dike S."/>
            <person name="Dedhia N."/>
            <person name="Preston R."/>
            <person name="Balija V."/>
            <person name="McCombie W.R."/>
            <person name="Chow T."/>
            <person name="Chen H."/>
            <person name="Chung M."/>
            <person name="Chen C."/>
            <person name="Shaw J."/>
            <person name="Wu H."/>
            <person name="Hsiao K."/>
            <person name="Chao Y."/>
            <person name="Chu M."/>
            <person name="Cheng C."/>
            <person name="Hour A."/>
            <person name="Lee P."/>
            <person name="Lin S."/>
            <person name="Lin Y."/>
            <person name="Liou J."/>
            <person name="Liu S."/>
            <person name="Hsing Y."/>
            <person name="Raghuvanshi S."/>
            <person name="Mohanty A."/>
            <person name="Bharti A.K."/>
            <person name="Gaur A."/>
            <person name="Gupta V."/>
            <person name="Kumar D."/>
            <person name="Ravi V."/>
            <person name="Vij S."/>
            <person name="Kapur A."/>
            <person name="Khurana P."/>
            <person name="Khurana P."/>
            <person name="Khurana J.P."/>
            <person name="Tyagi A.K."/>
            <person name="Gaikwad K."/>
            <person name="Singh A."/>
            <person name="Dalal V."/>
            <person name="Srivastava S."/>
            <person name="Dixit A."/>
            <person name="Pal A.K."/>
            <person name="Ghazi I.A."/>
            <person name="Yadav M."/>
            <person name="Pandit A."/>
            <person name="Bhargava A."/>
            <person name="Sureshbabu K."/>
            <person name="Batra K."/>
            <person name="Sharma T.R."/>
            <person name="Mohapatra T."/>
            <person name="Singh N.K."/>
            <person name="Messing J."/>
            <person name="Nelson A.B."/>
            <person name="Fuks G."/>
            <person name="Kavchok S."/>
            <person name="Keizer G."/>
            <person name="Linton E."/>
            <person name="Llaca V."/>
            <person name="Song R."/>
            <person name="Tanyolac B."/>
            <person name="Young S."/>
            <person name="Ho-Il K."/>
            <person name="Hahn J.H."/>
            <person name="Sangsakoo G."/>
            <person name="Vanavichit A."/>
            <person name="de Mattos Luiz.A.T."/>
            <person name="Zimmer P.D."/>
            <person name="Malone G."/>
            <person name="Dellagostin O."/>
            <person name="de Oliveira A.C."/>
            <person name="Bevan M."/>
            <person name="Bancroft I."/>
            <person name="Minx P."/>
            <person name="Cordum H."/>
            <person name="Wilson R."/>
            <person name="Cheng Z."/>
            <person name="Jin W."/>
            <person name="Jiang J."/>
            <person name="Leong S.A."/>
            <person name="Iwama H."/>
            <person name="Gojobori T."/>
            <person name="Itoh T."/>
            <person name="Niimura Y."/>
            <person name="Fujii Y."/>
            <person name="Habara T."/>
            <person name="Sakai H."/>
            <person name="Sato Y."/>
            <person name="Wilson G."/>
            <person name="Kumar K."/>
            <person name="McCouch S."/>
            <person name="Juretic N."/>
            <person name="Hoen D."/>
            <person name="Wright S."/>
            <person name="Bruskiewich R."/>
            <person name="Bureau T."/>
            <person name="Miyao A."/>
            <person name="Hirochika H."/>
            <person name="Nishikawa T."/>
            <person name="Kadowaki K."/>
            <person name="Sugiura M."/>
            <person name="Burr B."/>
            <person name="Sasaki T."/>
        </authorList>
    </citation>
    <scope>NUCLEOTIDE SEQUENCE [LARGE SCALE GENOMIC DNA]</scope>
    <source>
        <strain evidence="3">cv. Nipponbare</strain>
    </source>
</reference>
<feature type="region of interest" description="Disordered" evidence="1">
    <location>
        <begin position="58"/>
        <end position="143"/>
    </location>
</feature>
<sequence length="143" mass="15666">MARRGNFGASGSRPRGAVVYELEQQQLLFPTSGSLLAAAHLPYQRQLVLHHGRFLQKEELPQPQQRDFRRHHAPEDVAQEPHHARLRLGDQARLFGRTDGAASLGRHGRYVLPHGGQQPVEHEPGCPSPSSSTSSASPAMASS</sequence>
<dbReference type="EMBL" id="AP007205">
    <property type="protein sequence ID" value="BAD38586.1"/>
    <property type="molecule type" value="Genomic_DNA"/>
</dbReference>
<organism evidence="2 3">
    <name type="scientific">Oryza sativa subsp. japonica</name>
    <name type="common">Rice</name>
    <dbReference type="NCBI Taxonomy" id="39947"/>
    <lineage>
        <taxon>Eukaryota</taxon>
        <taxon>Viridiplantae</taxon>
        <taxon>Streptophyta</taxon>
        <taxon>Embryophyta</taxon>
        <taxon>Tracheophyta</taxon>
        <taxon>Spermatophyta</taxon>
        <taxon>Magnoliopsida</taxon>
        <taxon>Liliopsida</taxon>
        <taxon>Poales</taxon>
        <taxon>Poaceae</taxon>
        <taxon>BOP clade</taxon>
        <taxon>Oryzoideae</taxon>
        <taxon>Oryzeae</taxon>
        <taxon>Oryzinae</taxon>
        <taxon>Oryza</taxon>
        <taxon>Oryza sativa</taxon>
    </lineage>
</organism>
<dbReference type="Proteomes" id="UP000000763">
    <property type="component" value="Chromosome 6"/>
</dbReference>
<protein>
    <submittedName>
        <fullName evidence="2">Uncharacterized protein</fullName>
    </submittedName>
</protein>
<accession>Q67IV5</accession>
<feature type="compositionally biased region" description="Basic and acidic residues" evidence="1">
    <location>
        <begin position="73"/>
        <end position="90"/>
    </location>
</feature>
<evidence type="ECO:0000313" key="2">
    <source>
        <dbReference type="EMBL" id="BAD38586.1"/>
    </source>
</evidence>
<evidence type="ECO:0000313" key="3">
    <source>
        <dbReference type="Proteomes" id="UP000000763"/>
    </source>
</evidence>